<dbReference type="EMBL" id="QXGF01000012">
    <property type="protein sequence ID" value="KAE8949851.1"/>
    <property type="molecule type" value="Genomic_DNA"/>
</dbReference>
<evidence type="ECO:0000313" key="9">
    <source>
        <dbReference type="EMBL" id="KAE9329769.1"/>
    </source>
</evidence>
<accession>A0A6A3MNX0</accession>
<dbReference type="EMBL" id="QXGB01000011">
    <property type="protein sequence ID" value="KAE9237657.1"/>
    <property type="molecule type" value="Genomic_DNA"/>
</dbReference>
<dbReference type="AlphaFoldDB" id="A0A6A3MNX0"/>
<evidence type="ECO:0000313" key="8">
    <source>
        <dbReference type="EMBL" id="KAE9257742.1"/>
    </source>
</evidence>
<dbReference type="Proteomes" id="UP000488956">
    <property type="component" value="Unassembled WGS sequence"/>
</dbReference>
<evidence type="ECO:0000313" key="4">
    <source>
        <dbReference type="EMBL" id="KAE9140453.1"/>
    </source>
</evidence>
<evidence type="ECO:0000313" key="2">
    <source>
        <dbReference type="EMBL" id="KAE9030990.1"/>
    </source>
</evidence>
<evidence type="ECO:0000313" key="7">
    <source>
        <dbReference type="EMBL" id="KAE9255086.1"/>
    </source>
</evidence>
<dbReference type="Proteomes" id="UP000429523">
    <property type="component" value="Unassembled WGS sequence"/>
</dbReference>
<sequence>MLATVLRLVAARVFEAVCQLNSLIQGYRNVLREERVGLRFETLIKPASEERRHLRQLRQEKKELRHVLLLAAPRVQFKQLGQHLVLKVLLSAAGGQWALYSAQVSGSCVPSTRTSVCDNSHRNVWICKISYLRTQMCWRS</sequence>
<keyword evidence="11" id="KW-1185">Reference proteome</keyword>
<dbReference type="Proteomes" id="UP000437068">
    <property type="component" value="Unassembled WGS sequence"/>
</dbReference>
<evidence type="ECO:0000313" key="5">
    <source>
        <dbReference type="EMBL" id="KAE9153212.1"/>
    </source>
</evidence>
<dbReference type="EMBL" id="QXGD01000016">
    <property type="protein sequence ID" value="KAE9257742.1"/>
    <property type="molecule type" value="Genomic_DNA"/>
</dbReference>
<evidence type="ECO:0000313" key="18">
    <source>
        <dbReference type="Proteomes" id="UP000488956"/>
    </source>
</evidence>
<dbReference type="Proteomes" id="UP000433483">
    <property type="component" value="Unassembled WGS sequence"/>
</dbReference>
<proteinExistence type="predicted"/>
<dbReference type="Proteomes" id="UP000440367">
    <property type="component" value="Unassembled WGS sequence"/>
</dbReference>
<dbReference type="Proteomes" id="UP000460718">
    <property type="component" value="Unassembled WGS sequence"/>
</dbReference>
<evidence type="ECO:0000313" key="13">
    <source>
        <dbReference type="Proteomes" id="UP000440367"/>
    </source>
</evidence>
<evidence type="ECO:0000313" key="3">
    <source>
        <dbReference type="EMBL" id="KAE9139137.1"/>
    </source>
</evidence>
<evidence type="ECO:0000313" key="10">
    <source>
        <dbReference type="Proteomes" id="UP000429523"/>
    </source>
</evidence>
<evidence type="ECO:0000313" key="15">
    <source>
        <dbReference type="Proteomes" id="UP000441208"/>
    </source>
</evidence>
<organism evidence="2 16">
    <name type="scientific">Phytophthora fragariae</name>
    <dbReference type="NCBI Taxonomy" id="53985"/>
    <lineage>
        <taxon>Eukaryota</taxon>
        <taxon>Sar</taxon>
        <taxon>Stramenopiles</taxon>
        <taxon>Oomycota</taxon>
        <taxon>Peronosporomycetes</taxon>
        <taxon>Peronosporales</taxon>
        <taxon>Peronosporaceae</taxon>
        <taxon>Phytophthora</taxon>
    </lineage>
</organism>
<dbReference type="EMBL" id="QXGA01000077">
    <property type="protein sequence ID" value="KAE9153212.1"/>
    <property type="molecule type" value="Genomic_DNA"/>
</dbReference>
<dbReference type="Proteomes" id="UP000441208">
    <property type="component" value="Unassembled WGS sequence"/>
</dbReference>
<evidence type="ECO:0000313" key="12">
    <source>
        <dbReference type="Proteomes" id="UP000437068"/>
    </source>
</evidence>
<dbReference type="EMBL" id="QXFX01000015">
    <property type="protein sequence ID" value="KAE9139137.1"/>
    <property type="molecule type" value="Genomic_DNA"/>
</dbReference>
<dbReference type="Proteomes" id="UP000440732">
    <property type="component" value="Unassembled WGS sequence"/>
</dbReference>
<dbReference type="EMBL" id="QXFW01000007">
    <property type="protein sequence ID" value="KAE9030990.1"/>
    <property type="molecule type" value="Genomic_DNA"/>
</dbReference>
<evidence type="ECO:0000313" key="6">
    <source>
        <dbReference type="EMBL" id="KAE9237657.1"/>
    </source>
</evidence>
<reference evidence="16 17" key="1">
    <citation type="submission" date="2018-09" db="EMBL/GenBank/DDBJ databases">
        <title>Genomic investigation of the strawberry pathogen Phytophthora fragariae indicates pathogenicity is determined by transcriptional variation in three key races.</title>
        <authorList>
            <person name="Adams T.M."/>
            <person name="Armitage A.D."/>
            <person name="Sobczyk M.K."/>
            <person name="Bates H.J."/>
            <person name="Dunwell J.M."/>
            <person name="Nellist C.F."/>
            <person name="Harrison R.J."/>
        </authorList>
    </citation>
    <scope>NUCLEOTIDE SEQUENCE [LARGE SCALE GENOMIC DNA]</scope>
    <source>
        <strain evidence="9 12">A4</strain>
        <strain evidence="8 13">BC-1</strain>
        <strain evidence="7 17">BC-23</strain>
        <strain evidence="6 11">NOV-27</strain>
        <strain evidence="5 14">NOV-5</strain>
        <strain evidence="4 15">NOV-71</strain>
        <strain evidence="1 10">NOV-9</strain>
        <strain evidence="3 18">ONT-3</strain>
        <strain evidence="2 16">SCRP245</strain>
    </source>
</reference>
<evidence type="ECO:0000313" key="1">
    <source>
        <dbReference type="EMBL" id="KAE8949851.1"/>
    </source>
</evidence>
<dbReference type="Proteomes" id="UP000476176">
    <property type="component" value="Unassembled WGS sequence"/>
</dbReference>
<gene>
    <name evidence="9" type="ORF">PF001_g735</name>
    <name evidence="8" type="ORF">PF002_g754</name>
    <name evidence="7" type="ORF">PF004_g757</name>
    <name evidence="6" type="ORF">PF005_g553</name>
    <name evidence="5" type="ORF">PF006_g2646</name>
    <name evidence="4" type="ORF">PF007_g639</name>
    <name evidence="1" type="ORF">PF009_g607</name>
    <name evidence="3" type="ORF">PF010_g706</name>
    <name evidence="2" type="ORF">PF011_g339</name>
</gene>
<evidence type="ECO:0000313" key="16">
    <source>
        <dbReference type="Proteomes" id="UP000460718"/>
    </source>
</evidence>
<evidence type="ECO:0000313" key="14">
    <source>
        <dbReference type="Proteomes" id="UP000440732"/>
    </source>
</evidence>
<dbReference type="EMBL" id="QXGE01000015">
    <property type="protein sequence ID" value="KAE9329769.1"/>
    <property type="molecule type" value="Genomic_DNA"/>
</dbReference>
<dbReference type="EMBL" id="QXFZ01000013">
    <property type="protein sequence ID" value="KAE9140453.1"/>
    <property type="molecule type" value="Genomic_DNA"/>
</dbReference>
<evidence type="ECO:0000313" key="11">
    <source>
        <dbReference type="Proteomes" id="UP000433483"/>
    </source>
</evidence>
<dbReference type="EMBL" id="QXGC01000016">
    <property type="protein sequence ID" value="KAE9255086.1"/>
    <property type="molecule type" value="Genomic_DNA"/>
</dbReference>
<comment type="caution">
    <text evidence="2">The sequence shown here is derived from an EMBL/GenBank/DDBJ whole genome shotgun (WGS) entry which is preliminary data.</text>
</comment>
<protein>
    <submittedName>
        <fullName evidence="2">Uncharacterized protein</fullName>
    </submittedName>
</protein>
<evidence type="ECO:0000313" key="17">
    <source>
        <dbReference type="Proteomes" id="UP000476176"/>
    </source>
</evidence>
<name>A0A6A3MNX0_9STRA</name>